<evidence type="ECO:0000313" key="3">
    <source>
        <dbReference type="Proteomes" id="UP000823388"/>
    </source>
</evidence>
<dbReference type="EMBL" id="CM029037">
    <property type="protein sequence ID" value="KAG2658700.1"/>
    <property type="molecule type" value="Genomic_DNA"/>
</dbReference>
<accession>A0A8T0XF63</accession>
<proteinExistence type="predicted"/>
<evidence type="ECO:0000313" key="2">
    <source>
        <dbReference type="EMBL" id="KAG2658700.1"/>
    </source>
</evidence>
<dbReference type="Proteomes" id="UP000823388">
    <property type="component" value="Chromosome 1K"/>
</dbReference>
<reference evidence="2" key="1">
    <citation type="submission" date="2020-05" db="EMBL/GenBank/DDBJ databases">
        <title>WGS assembly of Panicum virgatum.</title>
        <authorList>
            <person name="Lovell J.T."/>
            <person name="Jenkins J."/>
            <person name="Shu S."/>
            <person name="Juenger T.E."/>
            <person name="Schmutz J."/>
        </authorList>
    </citation>
    <scope>NUCLEOTIDE SEQUENCE</scope>
    <source>
        <strain evidence="2">AP13</strain>
    </source>
</reference>
<feature type="compositionally biased region" description="Basic residues" evidence="1">
    <location>
        <begin position="16"/>
        <end position="27"/>
    </location>
</feature>
<feature type="region of interest" description="Disordered" evidence="1">
    <location>
        <begin position="1"/>
        <end position="32"/>
    </location>
</feature>
<organism evidence="2 3">
    <name type="scientific">Panicum virgatum</name>
    <name type="common">Blackwell switchgrass</name>
    <dbReference type="NCBI Taxonomy" id="38727"/>
    <lineage>
        <taxon>Eukaryota</taxon>
        <taxon>Viridiplantae</taxon>
        <taxon>Streptophyta</taxon>
        <taxon>Embryophyta</taxon>
        <taxon>Tracheophyta</taxon>
        <taxon>Spermatophyta</taxon>
        <taxon>Magnoliopsida</taxon>
        <taxon>Liliopsida</taxon>
        <taxon>Poales</taxon>
        <taxon>Poaceae</taxon>
        <taxon>PACMAD clade</taxon>
        <taxon>Panicoideae</taxon>
        <taxon>Panicodae</taxon>
        <taxon>Paniceae</taxon>
        <taxon>Panicinae</taxon>
        <taxon>Panicum</taxon>
        <taxon>Panicum sect. Hiantes</taxon>
    </lineage>
</organism>
<sequence>MASPDGRAITLANNSHSRRAKVVKQGRSRSFGGLVRRSTRRAAAAAAACAASPATRMDPRFPQFCTQGQGSQQHSDCQDWQFQGTYQDAVQLDIDEDFVTPISNTGAEIEHLFPSSGDSRAQQEIPAHQEETEVEEITQSQVQNAREKRKGVISRGKSFSTEEDKILCFGTSISIVC</sequence>
<comment type="caution">
    <text evidence="2">The sequence shown here is derived from an EMBL/GenBank/DDBJ whole genome shotgun (WGS) entry which is preliminary data.</text>
</comment>
<dbReference type="AlphaFoldDB" id="A0A8T0XF63"/>
<protein>
    <submittedName>
        <fullName evidence="2">Uncharacterized protein</fullName>
    </submittedName>
</protein>
<feature type="region of interest" description="Disordered" evidence="1">
    <location>
        <begin position="114"/>
        <end position="158"/>
    </location>
</feature>
<name>A0A8T0XF63_PANVG</name>
<keyword evidence="3" id="KW-1185">Reference proteome</keyword>
<gene>
    <name evidence="2" type="ORF">PVAP13_1KG295900</name>
</gene>
<evidence type="ECO:0000256" key="1">
    <source>
        <dbReference type="SAM" id="MobiDB-lite"/>
    </source>
</evidence>